<dbReference type="InterPro" id="IPR002110">
    <property type="entry name" value="Ankyrin_rpt"/>
</dbReference>
<dbReference type="EMBL" id="MN740817">
    <property type="protein sequence ID" value="QHU13322.1"/>
    <property type="molecule type" value="Genomic_DNA"/>
</dbReference>
<accession>A0A6C0K5H3</accession>
<keyword evidence="2" id="KW-0040">ANK repeat</keyword>
<dbReference type="SMART" id="SM00248">
    <property type="entry name" value="ANK"/>
    <property type="match status" value="3"/>
</dbReference>
<reference evidence="4" key="1">
    <citation type="journal article" date="2020" name="Nature">
        <title>Giant virus diversity and host interactions through global metagenomics.</title>
        <authorList>
            <person name="Schulz F."/>
            <person name="Roux S."/>
            <person name="Paez-Espino D."/>
            <person name="Jungbluth S."/>
            <person name="Walsh D.A."/>
            <person name="Denef V.J."/>
            <person name="McMahon K.D."/>
            <person name="Konstantinidis K.T."/>
            <person name="Eloe-Fadrosh E.A."/>
            <person name="Kyrpides N.C."/>
            <person name="Woyke T."/>
        </authorList>
    </citation>
    <scope>NUCLEOTIDE SEQUENCE</scope>
    <source>
        <strain evidence="4">GVMAG-S-1101178-127</strain>
    </source>
</reference>
<proteinExistence type="predicted"/>
<dbReference type="PANTHER" id="PTHR24171">
    <property type="entry name" value="ANKYRIN REPEAT DOMAIN-CONTAINING PROTEIN 39-RELATED"/>
    <property type="match status" value="1"/>
</dbReference>
<evidence type="ECO:0000256" key="1">
    <source>
        <dbReference type="ARBA" id="ARBA00022737"/>
    </source>
</evidence>
<sequence length="279" mass="31169">MDNAPSISRMKREILDEQIRLESRNPPASSYEVVDMLDSKLTNYISDLKKTDPQYEKKKKYFKGLLSSGMLPNAKETFRRKGHTSQQPGGRRTRRRGPKSQKAGAEPTDRELFRAIQSQSVDGVKEALEYGADPNAVNPDGENTPLIEAVHKDNPELVQILIDAGAQVDAKGSEGGTALYWAADNMPLNDVKSPTAVKIHTIIKILLKHGANPQLVYDTLATYPKALDEVKQKIERVRNPKMAIEVGVKKDLPPFLPGMIRGFLGSSRRTRKTRRLKNL</sequence>
<dbReference type="PROSITE" id="PS50297">
    <property type="entry name" value="ANK_REP_REGION"/>
    <property type="match status" value="1"/>
</dbReference>
<dbReference type="Gene3D" id="1.25.40.20">
    <property type="entry name" value="Ankyrin repeat-containing domain"/>
    <property type="match status" value="1"/>
</dbReference>
<evidence type="ECO:0000313" key="4">
    <source>
        <dbReference type="EMBL" id="QHU13322.1"/>
    </source>
</evidence>
<name>A0A6C0K5H3_9ZZZZ</name>
<evidence type="ECO:0000256" key="3">
    <source>
        <dbReference type="SAM" id="MobiDB-lite"/>
    </source>
</evidence>
<dbReference type="AlphaFoldDB" id="A0A6C0K5H3"/>
<organism evidence="4">
    <name type="scientific">viral metagenome</name>
    <dbReference type="NCBI Taxonomy" id="1070528"/>
    <lineage>
        <taxon>unclassified sequences</taxon>
        <taxon>metagenomes</taxon>
        <taxon>organismal metagenomes</taxon>
    </lineage>
</organism>
<dbReference type="InterPro" id="IPR036770">
    <property type="entry name" value="Ankyrin_rpt-contain_sf"/>
</dbReference>
<feature type="region of interest" description="Disordered" evidence="3">
    <location>
        <begin position="72"/>
        <end position="111"/>
    </location>
</feature>
<dbReference type="PROSITE" id="PS50088">
    <property type="entry name" value="ANK_REPEAT"/>
    <property type="match status" value="1"/>
</dbReference>
<keyword evidence="1" id="KW-0677">Repeat</keyword>
<dbReference type="SUPFAM" id="SSF48403">
    <property type="entry name" value="Ankyrin repeat"/>
    <property type="match status" value="1"/>
</dbReference>
<dbReference type="Pfam" id="PF12796">
    <property type="entry name" value="Ank_2"/>
    <property type="match status" value="1"/>
</dbReference>
<evidence type="ECO:0000256" key="2">
    <source>
        <dbReference type="ARBA" id="ARBA00023043"/>
    </source>
</evidence>
<protein>
    <submittedName>
        <fullName evidence="4">Uncharacterized protein</fullName>
    </submittedName>
</protein>